<evidence type="ECO:0000313" key="3">
    <source>
        <dbReference type="Proteomes" id="UP000178520"/>
    </source>
</evidence>
<keyword evidence="1" id="KW-0472">Membrane</keyword>
<dbReference type="AlphaFoldDB" id="A0A1F8E9U1"/>
<dbReference type="EMBL" id="MGJA01000010">
    <property type="protein sequence ID" value="OGM97664.1"/>
    <property type="molecule type" value="Genomic_DNA"/>
</dbReference>
<reference evidence="2 3" key="1">
    <citation type="journal article" date="2016" name="Nat. Commun.">
        <title>Thousands of microbial genomes shed light on interconnected biogeochemical processes in an aquifer system.</title>
        <authorList>
            <person name="Anantharaman K."/>
            <person name="Brown C.T."/>
            <person name="Hug L.A."/>
            <person name="Sharon I."/>
            <person name="Castelle C.J."/>
            <person name="Probst A.J."/>
            <person name="Thomas B.C."/>
            <person name="Singh A."/>
            <person name="Wilkins M.J."/>
            <person name="Karaoz U."/>
            <person name="Brodie E.L."/>
            <person name="Williams K.H."/>
            <person name="Hubbard S.S."/>
            <person name="Banfield J.F."/>
        </authorList>
    </citation>
    <scope>NUCLEOTIDE SEQUENCE [LARGE SCALE GENOMIC DNA]</scope>
</reference>
<feature type="transmembrane region" description="Helical" evidence="1">
    <location>
        <begin position="45"/>
        <end position="72"/>
    </location>
</feature>
<dbReference type="STRING" id="1802660.A2735_03615"/>
<name>A0A1F8E9U1_9BACT</name>
<proteinExistence type="predicted"/>
<feature type="transmembrane region" description="Helical" evidence="1">
    <location>
        <begin position="93"/>
        <end position="117"/>
    </location>
</feature>
<accession>A0A1F8E9U1</accession>
<gene>
    <name evidence="2" type="ORF">A2735_03615</name>
</gene>
<evidence type="ECO:0000313" key="2">
    <source>
        <dbReference type="EMBL" id="OGM97664.1"/>
    </source>
</evidence>
<comment type="caution">
    <text evidence="2">The sequence shown here is derived from an EMBL/GenBank/DDBJ whole genome shotgun (WGS) entry which is preliminary data.</text>
</comment>
<keyword evidence="1" id="KW-1133">Transmembrane helix</keyword>
<organism evidence="2 3">
    <name type="scientific">Candidatus Yanofskybacteria bacterium RIFCSPHIGHO2_01_FULL_41_21</name>
    <dbReference type="NCBI Taxonomy" id="1802660"/>
    <lineage>
        <taxon>Bacteria</taxon>
        <taxon>Candidatus Yanofskyibacteriota</taxon>
    </lineage>
</organism>
<sequence>MKKYLIQLFSGMGGLFLPAVPMMAATSTVGGGLQNAPGINLTIQSLFGIVTGLACWSTRFVTIVMVVMIVWYGFQMMAAQGNETKFTTARKSLGYAVVGMIVVLGAYTIIATVGNAISSADTGPSTTSWLDYTPLSCPNTP</sequence>
<keyword evidence="1" id="KW-0812">Transmembrane</keyword>
<evidence type="ECO:0000256" key="1">
    <source>
        <dbReference type="SAM" id="Phobius"/>
    </source>
</evidence>
<dbReference type="Proteomes" id="UP000178520">
    <property type="component" value="Unassembled WGS sequence"/>
</dbReference>
<protein>
    <submittedName>
        <fullName evidence="2">Uncharacterized protein</fullName>
    </submittedName>
</protein>